<accession>A0A074YR56</accession>
<evidence type="ECO:0000313" key="2">
    <source>
        <dbReference type="Proteomes" id="UP000030641"/>
    </source>
</evidence>
<evidence type="ECO:0000313" key="1">
    <source>
        <dbReference type="EMBL" id="KEQ96582.1"/>
    </source>
</evidence>
<dbReference type="OrthoDB" id="4152607at2759"/>
<name>A0A074YR56_AURSE</name>
<proteinExistence type="predicted"/>
<reference evidence="1 2" key="1">
    <citation type="journal article" date="2014" name="BMC Genomics">
        <title>Genome sequencing of four Aureobasidium pullulans varieties: biotechnological potential, stress tolerance, and description of new species.</title>
        <authorList>
            <person name="Gostin Ar C."/>
            <person name="Ohm R.A."/>
            <person name="Kogej T."/>
            <person name="Sonjak S."/>
            <person name="Turk M."/>
            <person name="Zajc J."/>
            <person name="Zalar P."/>
            <person name="Grube M."/>
            <person name="Sun H."/>
            <person name="Han J."/>
            <person name="Sharma A."/>
            <person name="Chiniquy J."/>
            <person name="Ngan C.Y."/>
            <person name="Lipzen A."/>
            <person name="Barry K."/>
            <person name="Grigoriev I.V."/>
            <person name="Gunde-Cimerman N."/>
        </authorList>
    </citation>
    <scope>NUCLEOTIDE SEQUENCE [LARGE SCALE GENOMIC DNA]</scope>
    <source>
        <strain evidence="1 2">EXF-2481</strain>
    </source>
</reference>
<dbReference type="InParanoid" id="A0A074YR56"/>
<organism evidence="1 2">
    <name type="scientific">Aureobasidium subglaciale (strain EXF-2481)</name>
    <name type="common">Aureobasidium pullulans var. subglaciale</name>
    <dbReference type="NCBI Taxonomy" id="1043005"/>
    <lineage>
        <taxon>Eukaryota</taxon>
        <taxon>Fungi</taxon>
        <taxon>Dikarya</taxon>
        <taxon>Ascomycota</taxon>
        <taxon>Pezizomycotina</taxon>
        <taxon>Dothideomycetes</taxon>
        <taxon>Dothideomycetidae</taxon>
        <taxon>Dothideales</taxon>
        <taxon>Saccotheciaceae</taxon>
        <taxon>Aureobasidium</taxon>
    </lineage>
</organism>
<dbReference type="Proteomes" id="UP000030641">
    <property type="component" value="Unassembled WGS sequence"/>
</dbReference>
<dbReference type="GeneID" id="25369950"/>
<dbReference type="HOGENOM" id="CLU_915220_0_0_1"/>
<keyword evidence="2" id="KW-1185">Reference proteome</keyword>
<dbReference type="RefSeq" id="XP_013345161.1">
    <property type="nucleotide sequence ID" value="XM_013489707.1"/>
</dbReference>
<protein>
    <submittedName>
        <fullName evidence="1">Uncharacterized protein</fullName>
    </submittedName>
</protein>
<sequence length="304" mass="35184">MSKRTPMFVCRAYTLVGSGCTNGLTTPSLYMPSASFIPDRKHRLDDIDVRQMHKSIYSIPLEVARPMVGGHLRWDDRIQDEFLSHTSSFLFGIVHLLLRHLEGQKDGYLSAINRTRAFRKLGWYKVQPENANDPGPVIFHHAPRYCDTIRLFTHDWSGQLAISSLHYRKFTHEYITHGLFGYPEDDELQPVSLETLVSLGLLDLVPALKIQCIERPSGLYTTLRAFRIENYEGKDHVKVTDAELAIAEKLAWAHMRSEVVTKEEKKRPHLWMLLQYLTLRKRVAGDELLRNRIRELGYTRKSPD</sequence>
<dbReference type="AlphaFoldDB" id="A0A074YR56"/>
<dbReference type="EMBL" id="KL584756">
    <property type="protein sequence ID" value="KEQ96582.1"/>
    <property type="molecule type" value="Genomic_DNA"/>
</dbReference>
<gene>
    <name evidence="1" type="ORF">AUEXF2481DRAFT_645580</name>
</gene>